<dbReference type="InterPro" id="IPR009056">
    <property type="entry name" value="Cyt_c-like_dom"/>
</dbReference>
<name>A0ABU1BSE7_9BURK</name>
<accession>A0ABU1BSE7</accession>
<evidence type="ECO:0000259" key="5">
    <source>
        <dbReference type="PROSITE" id="PS51007"/>
    </source>
</evidence>
<dbReference type="PANTHER" id="PTHR33751:SF11">
    <property type="entry name" value="BLL4483 PROTEIN"/>
    <property type="match status" value="1"/>
</dbReference>
<evidence type="ECO:0000256" key="1">
    <source>
        <dbReference type="ARBA" id="ARBA00022617"/>
    </source>
</evidence>
<comment type="caution">
    <text evidence="6">The sequence shown here is derived from an EMBL/GenBank/DDBJ whole genome shotgun (WGS) entry which is preliminary data.</text>
</comment>
<sequence length="256" mass="28131">MKHCDMHYRGKCLFEELYSLMNIRLKRAALGFSAITAALACVTTQAQTTVKDTIEQRVMACTACHSLEGKNTSEGYYPRIAGKPAGYLYNQLIHFREGRRSWPMMTYMVDHLSDDYLKEMAVYFSQLHAPYPAPQTPNVPPSTLERGKVLALSGDQNKNIPACVSCHGKNLMGIAPNIPGLIGLPRDYLNAQFGNWKNGTRRAAAPDCMAQIANRITVEEISAVSAWLASQPVPRDAAPESGGNIKLPLECGTVAK</sequence>
<dbReference type="SUPFAM" id="SSF46626">
    <property type="entry name" value="Cytochrome c"/>
    <property type="match status" value="2"/>
</dbReference>
<keyword evidence="2 4" id="KW-0479">Metal-binding</keyword>
<dbReference type="PROSITE" id="PS51007">
    <property type="entry name" value="CYTC"/>
    <property type="match status" value="1"/>
</dbReference>
<proteinExistence type="predicted"/>
<reference evidence="6 7" key="1">
    <citation type="submission" date="2023-08" db="EMBL/GenBank/DDBJ databases">
        <title>Oxalobacteraceae gen .nov., isolated from river sludge outside the plant.</title>
        <authorList>
            <person name="Zhao S.Y."/>
        </authorList>
    </citation>
    <scope>NUCLEOTIDE SEQUENCE [LARGE SCALE GENOMIC DNA]</scope>
    <source>
        <strain evidence="6 7">R-40</strain>
    </source>
</reference>
<dbReference type="InterPro" id="IPR036909">
    <property type="entry name" value="Cyt_c-like_dom_sf"/>
</dbReference>
<dbReference type="InterPro" id="IPR050597">
    <property type="entry name" value="Cytochrome_c_Oxidase_Subunit"/>
</dbReference>
<dbReference type="PANTHER" id="PTHR33751">
    <property type="entry name" value="CBB3-TYPE CYTOCHROME C OXIDASE SUBUNIT FIXP"/>
    <property type="match status" value="1"/>
</dbReference>
<keyword evidence="1 4" id="KW-0349">Heme</keyword>
<dbReference type="RefSeq" id="WP_338437123.1">
    <property type="nucleotide sequence ID" value="NZ_JAUYVH010000007.1"/>
</dbReference>
<evidence type="ECO:0000256" key="4">
    <source>
        <dbReference type="PROSITE-ProRule" id="PRU00433"/>
    </source>
</evidence>
<dbReference type="Proteomes" id="UP001225596">
    <property type="component" value="Unassembled WGS sequence"/>
</dbReference>
<protein>
    <submittedName>
        <fullName evidence="6">Cytochrome c4</fullName>
    </submittedName>
</protein>
<dbReference type="EMBL" id="JAUYVH010000007">
    <property type="protein sequence ID" value="MDQ9171188.1"/>
    <property type="molecule type" value="Genomic_DNA"/>
</dbReference>
<evidence type="ECO:0000256" key="2">
    <source>
        <dbReference type="ARBA" id="ARBA00022723"/>
    </source>
</evidence>
<feature type="domain" description="Cytochrome c" evidence="5">
    <location>
        <begin position="142"/>
        <end position="232"/>
    </location>
</feature>
<evidence type="ECO:0000313" key="7">
    <source>
        <dbReference type="Proteomes" id="UP001225596"/>
    </source>
</evidence>
<dbReference type="Gene3D" id="1.10.760.10">
    <property type="entry name" value="Cytochrome c-like domain"/>
    <property type="match status" value="2"/>
</dbReference>
<gene>
    <name evidence="6" type="ORF">Q8A64_12310</name>
</gene>
<keyword evidence="3 4" id="KW-0408">Iron</keyword>
<keyword evidence="7" id="KW-1185">Reference proteome</keyword>
<evidence type="ECO:0000313" key="6">
    <source>
        <dbReference type="EMBL" id="MDQ9171188.1"/>
    </source>
</evidence>
<organism evidence="6 7">
    <name type="scientific">Keguizhuia sedimenti</name>
    <dbReference type="NCBI Taxonomy" id="3064264"/>
    <lineage>
        <taxon>Bacteria</taxon>
        <taxon>Pseudomonadati</taxon>
        <taxon>Pseudomonadota</taxon>
        <taxon>Betaproteobacteria</taxon>
        <taxon>Burkholderiales</taxon>
        <taxon>Oxalobacteraceae</taxon>
        <taxon>Keguizhuia</taxon>
    </lineage>
</organism>
<evidence type="ECO:0000256" key="3">
    <source>
        <dbReference type="ARBA" id="ARBA00023004"/>
    </source>
</evidence>